<evidence type="ECO:0000313" key="4">
    <source>
        <dbReference type="EMBL" id="QOL32515.1"/>
    </source>
</evidence>
<dbReference type="AlphaFoldDB" id="A0A261G0S9"/>
<dbReference type="OrthoDB" id="3190163at2"/>
<evidence type="ECO:0000259" key="2">
    <source>
        <dbReference type="Pfam" id="PF03703"/>
    </source>
</evidence>
<accession>A0A261G0S9</accession>
<dbReference type="EMBL" id="MWWZ01000014">
    <property type="protein sequence ID" value="OZG64773.1"/>
    <property type="molecule type" value="Genomic_DNA"/>
</dbReference>
<keyword evidence="1" id="KW-0812">Transmembrane</keyword>
<proteinExistence type="predicted"/>
<feature type="domain" description="YdbS-like PH" evidence="2">
    <location>
        <begin position="269"/>
        <end position="320"/>
    </location>
</feature>
<reference evidence="3 5" key="1">
    <citation type="journal article" date="2017" name="BMC Genomics">
        <title>Comparative genomic and phylogenomic analyses of the Bifidobacteriaceae family.</title>
        <authorList>
            <person name="Lugli G.A."/>
            <person name="Milani C."/>
            <person name="Turroni F."/>
            <person name="Duranti S."/>
            <person name="Mancabelli L."/>
            <person name="Mangifesta M."/>
            <person name="Ferrario C."/>
            <person name="Modesto M."/>
            <person name="Mattarelli P."/>
            <person name="Jiri K."/>
            <person name="van Sinderen D."/>
            <person name="Ventura M."/>
        </authorList>
    </citation>
    <scope>NUCLEOTIDE SEQUENCE [LARGE SCALE GENOMIC DNA]</scope>
    <source>
        <strain evidence="3 5">DSM 100216</strain>
    </source>
</reference>
<evidence type="ECO:0000256" key="1">
    <source>
        <dbReference type="SAM" id="Phobius"/>
    </source>
</evidence>
<keyword evidence="1" id="KW-1133">Transmembrane helix</keyword>
<protein>
    <submittedName>
        <fullName evidence="3 4">PH domain-containing protein</fullName>
    </submittedName>
</protein>
<sequence length="555" mass="60582">MSGRLDSAWCRLHPTALVVELVDSITTMVSLTLSLLVAIRIIVRDFGPWVWALLALAAVAVLVRPAIIWLSTRYRLDADGLSFRSGLFVRKRRAIGYDRIHAISATTPWYMRPFGVVRLTVASGGSADVDITLDAVPVALQLELERLRQTATNGETASGETIGSGSIASSIAETHVSDAQAPNRPVFRASVRDILLFATTDIGVFAAALVVLGFMQQLEDLVPSHWVDVATDSVGGFVARGAFAIVALALAVVATLLAVSIVTAMLRFYGFEVWRRGDDLVVARGLFTRRTMTIPVSRIQTITIKQSLPRKALHLCSAEVGLSTNTAASGDADAMTGTNVLPVISDKRVWDALRDMLPEWDVREPNVIRTGRGLERYYLATPAVVGTLVTLVFLAAALVTFPDLPAYANPWWWAVAAGVIATVWWLACRWLKARTEGYELRFNGTSTPDGAESHARHDPMRITVSNALDSEVSHVRHDSMRIAVTGASALSERTMFTRRSRVQSVSRTTTPWRMASGVEQLSMPLFVMNGQSELRFHAIRGKHAAELAEWAAPEA</sequence>
<dbReference type="InterPro" id="IPR005182">
    <property type="entry name" value="YdbS-like_PH"/>
</dbReference>
<dbReference type="InterPro" id="IPR014529">
    <property type="entry name" value="UCP026631"/>
</dbReference>
<evidence type="ECO:0000313" key="5">
    <source>
        <dbReference type="Proteomes" id="UP000216057"/>
    </source>
</evidence>
<feature type="transmembrane region" description="Helical" evidence="1">
    <location>
        <begin position="194"/>
        <end position="215"/>
    </location>
</feature>
<dbReference type="Proteomes" id="UP000593943">
    <property type="component" value="Chromosome"/>
</dbReference>
<name>A0A261G0S9_9BIFI</name>
<keyword evidence="6" id="KW-1185">Reference proteome</keyword>
<dbReference type="PANTHER" id="PTHR34473">
    <property type="entry name" value="UPF0699 TRANSMEMBRANE PROTEIN YDBS"/>
    <property type="match status" value="1"/>
</dbReference>
<feature type="transmembrane region" description="Helical" evidence="1">
    <location>
        <begin position="377"/>
        <end position="399"/>
    </location>
</feature>
<dbReference type="KEGG" id="beu:BE0216_08740"/>
<feature type="transmembrane region" description="Helical" evidence="1">
    <location>
        <begin position="242"/>
        <end position="266"/>
    </location>
</feature>
<dbReference type="PIRSF" id="PIRSF026631">
    <property type="entry name" value="UCP026631"/>
    <property type="match status" value="1"/>
</dbReference>
<organism evidence="3 5">
    <name type="scientific">Bifidobacterium eulemuris</name>
    <dbReference type="NCBI Taxonomy" id="1765219"/>
    <lineage>
        <taxon>Bacteria</taxon>
        <taxon>Bacillati</taxon>
        <taxon>Actinomycetota</taxon>
        <taxon>Actinomycetes</taxon>
        <taxon>Bifidobacteriales</taxon>
        <taxon>Bifidobacteriaceae</taxon>
        <taxon>Bifidobacterium</taxon>
    </lineage>
</organism>
<dbReference type="EMBL" id="CP062938">
    <property type="protein sequence ID" value="QOL32515.1"/>
    <property type="molecule type" value="Genomic_DNA"/>
</dbReference>
<feature type="domain" description="YdbS-like PH" evidence="2">
    <location>
        <begin position="69"/>
        <end position="143"/>
    </location>
</feature>
<dbReference type="PANTHER" id="PTHR34473:SF2">
    <property type="entry name" value="UPF0699 TRANSMEMBRANE PROTEIN YDBT"/>
    <property type="match status" value="1"/>
</dbReference>
<feature type="transmembrane region" description="Helical" evidence="1">
    <location>
        <begin position="49"/>
        <end position="70"/>
    </location>
</feature>
<feature type="transmembrane region" description="Helical" evidence="1">
    <location>
        <begin position="411"/>
        <end position="431"/>
    </location>
</feature>
<feature type="transmembrane region" description="Helical" evidence="1">
    <location>
        <begin position="21"/>
        <end position="43"/>
    </location>
</feature>
<dbReference type="Pfam" id="PF03703">
    <property type="entry name" value="bPH_2"/>
    <property type="match status" value="2"/>
</dbReference>
<dbReference type="RefSeq" id="WP_094637627.1">
    <property type="nucleotide sequence ID" value="NZ_CP062938.1"/>
</dbReference>
<gene>
    <name evidence="4" type="ORF">BE0216_08740</name>
    <name evidence="3" type="ORF">BEUL_2128</name>
</gene>
<dbReference type="Proteomes" id="UP000216057">
    <property type="component" value="Unassembled WGS sequence"/>
</dbReference>
<keyword evidence="1" id="KW-0472">Membrane</keyword>
<reference evidence="4 6" key="2">
    <citation type="submission" date="2020-10" db="EMBL/GenBank/DDBJ databases">
        <title>Genome sequencing of Bifidobacterium eulemuris_DSMZ_100216.</title>
        <authorList>
            <person name="Kim J."/>
        </authorList>
    </citation>
    <scope>NUCLEOTIDE SEQUENCE [LARGE SCALE GENOMIC DNA]</scope>
    <source>
        <strain evidence="4 6">DSM 100216</strain>
    </source>
</reference>
<evidence type="ECO:0000313" key="6">
    <source>
        <dbReference type="Proteomes" id="UP000593943"/>
    </source>
</evidence>
<evidence type="ECO:0000313" key="3">
    <source>
        <dbReference type="EMBL" id="OZG64773.1"/>
    </source>
</evidence>